<dbReference type="InterPro" id="IPR043741">
    <property type="entry name" value="DUF5686"/>
</dbReference>
<dbReference type="InterPro" id="IPR008969">
    <property type="entry name" value="CarboxyPept-like_regulatory"/>
</dbReference>
<proteinExistence type="predicted"/>
<evidence type="ECO:0000313" key="1">
    <source>
        <dbReference type="EMBL" id="WOK07073.1"/>
    </source>
</evidence>
<dbReference type="Pfam" id="PF13715">
    <property type="entry name" value="CarbopepD_reg_2"/>
    <property type="match status" value="1"/>
</dbReference>
<accession>A0ABZ0IRL0</accession>
<keyword evidence="2" id="KW-1185">Reference proteome</keyword>
<evidence type="ECO:0000313" key="2">
    <source>
        <dbReference type="Proteomes" id="UP001302349"/>
    </source>
</evidence>
<dbReference type="RefSeq" id="WP_317489762.1">
    <property type="nucleotide sequence ID" value="NZ_CP136051.1"/>
</dbReference>
<dbReference type="Pfam" id="PF18939">
    <property type="entry name" value="DUF5686"/>
    <property type="match status" value="1"/>
</dbReference>
<sequence>MTKFNVLTFLVAGINLLIGGTSYAQSIKGIVIDEKGEPLPFTTIYVGGTSTGVSTNQDGDYELSLAPGSYDIVFQYVGYKRQVQEVVVIPGKTYMLNVQLLPEAYQLREVVVNSKDRDPAYAVIREAIRKRRYHLTEVNAFSCRVYIKGNQHLDDIPNSVLGYTVPLDTGIVYLSESVSDLSYIYPDKYSERMISSRVSGQSKAFSFNMASEMYVNFYNNLLGMEGLTERGFVSPIASNAFFFYDYKLRGAFQEGEYLINKIEVIPKRENDPVFSGFIYIVEDSWSIHSIDLVLPQKKQIEFVDSLRIRQQYAPLDQGIWMMLSQRFDFRIGAFGFHGNGYFVGVYSNYKIEPRYKLDAVNKLTGPTVEQVDTLPKNDLKLFPKPKKSFGKEVLVIEEDANKREDVYWEKIRPIPLNDYEKKDYKIKDSLLVIKESKPFKDSMDDKRNNLNLVKLFVSGYRYNRSYKRDFLSFDPLIKAIQYNTVEGVVTNLDVNYTRYYENNKFYRITPAVRYGFSSGKLYGRLGATYYYDPKKFSSAQVDFGQFVYQFNQADPIVSYVNTAETLVGGRNLIKLFEKTYVSTRYRTELWNGVLFTGRFSWEKRVQLYNTSFLSILKEENRIFTTNAPKNLELADTSFPTHEAAIVDLSIIYHPGQRYISRPDQKVLLVNKWPSFTFNYVKGLNGLLGSDVDYDRVSAKISDEISQGLFGMGRLTLESGFFPGKKVAYFMDYRQFNGNATLYARFEPGNFQLLDYYLYSSLKPYFMGQYEHHFDGFIVNKLPLLRKTKLQAVGSFNYLRAGTVDNYVEIGIGLEHILKILRVDFYTSFIGREHQAIGFKGGLGF</sequence>
<dbReference type="SUPFAM" id="SSF49464">
    <property type="entry name" value="Carboxypeptidase regulatory domain-like"/>
    <property type="match status" value="1"/>
</dbReference>
<name>A0ABZ0IRL0_9BACT</name>
<dbReference type="EMBL" id="CP136051">
    <property type="protein sequence ID" value="WOK07073.1"/>
    <property type="molecule type" value="Genomic_DNA"/>
</dbReference>
<dbReference type="Gene3D" id="2.60.40.1120">
    <property type="entry name" value="Carboxypeptidase-like, regulatory domain"/>
    <property type="match status" value="1"/>
</dbReference>
<gene>
    <name evidence="1" type="ORF">RT717_00370</name>
</gene>
<dbReference type="Proteomes" id="UP001302349">
    <property type="component" value="Chromosome"/>
</dbReference>
<protein>
    <submittedName>
        <fullName evidence="1">DUF5686 and carboxypeptidase regulatory-like domain-containing protein</fullName>
    </submittedName>
</protein>
<organism evidence="1 2">
    <name type="scientific">Imperialibacter roseus</name>
    <dbReference type="NCBI Taxonomy" id="1324217"/>
    <lineage>
        <taxon>Bacteria</taxon>
        <taxon>Pseudomonadati</taxon>
        <taxon>Bacteroidota</taxon>
        <taxon>Cytophagia</taxon>
        <taxon>Cytophagales</taxon>
        <taxon>Flammeovirgaceae</taxon>
        <taxon>Imperialibacter</taxon>
    </lineage>
</organism>
<reference evidence="1 2" key="1">
    <citation type="journal article" date="2023" name="Microbiol. Resour. Announc.">
        <title>Complete Genome Sequence of Imperialibacter roseus strain P4T.</title>
        <authorList>
            <person name="Tizabi D.R."/>
            <person name="Bachvaroff T."/>
            <person name="Hill R.T."/>
        </authorList>
    </citation>
    <scope>NUCLEOTIDE SEQUENCE [LARGE SCALE GENOMIC DNA]</scope>
    <source>
        <strain evidence="1 2">P4T</strain>
    </source>
</reference>